<dbReference type="Gene3D" id="2.60.40.640">
    <property type="match status" value="1"/>
</dbReference>
<dbReference type="GO" id="GO:0015031">
    <property type="term" value="P:protein transport"/>
    <property type="evidence" value="ECO:0000318"/>
    <property type="project" value="GO_Central"/>
</dbReference>
<dbReference type="Proteomes" id="UP000006906">
    <property type="component" value="Chromosome 11"/>
</dbReference>
<dbReference type="RefSeq" id="XP_042919390.1">
    <property type="nucleotide sequence ID" value="XM_043067391.1"/>
</dbReference>
<name>A0A2K3D7I4_CHLRE</name>
<dbReference type="OrthoDB" id="10442104at2759"/>
<dbReference type="InterPro" id="IPR050357">
    <property type="entry name" value="Arrestin_domain-protein"/>
</dbReference>
<evidence type="ECO:0000313" key="3">
    <source>
        <dbReference type="Proteomes" id="UP000006906"/>
    </source>
</evidence>
<dbReference type="KEGG" id="cre:CHLRE_11g467635v5"/>
<dbReference type="InterPro" id="IPR014752">
    <property type="entry name" value="Arrestin-like_C"/>
</dbReference>
<dbReference type="Gramene" id="PNW76493">
    <property type="protein sequence ID" value="PNW76493"/>
    <property type="gene ID" value="CHLRE_11g467635v5"/>
</dbReference>
<reference evidence="2 3" key="1">
    <citation type="journal article" date="2007" name="Science">
        <title>The Chlamydomonas genome reveals the evolution of key animal and plant functions.</title>
        <authorList>
            <person name="Merchant S.S."/>
            <person name="Prochnik S.E."/>
            <person name="Vallon O."/>
            <person name="Harris E.H."/>
            <person name="Karpowicz S.J."/>
            <person name="Witman G.B."/>
            <person name="Terry A."/>
            <person name="Salamov A."/>
            <person name="Fritz-Laylin L.K."/>
            <person name="Marechal-Drouard L."/>
            <person name="Marshall W.F."/>
            <person name="Qu L.H."/>
            <person name="Nelson D.R."/>
            <person name="Sanderfoot A.A."/>
            <person name="Spalding M.H."/>
            <person name="Kapitonov V.V."/>
            <person name="Ren Q."/>
            <person name="Ferris P."/>
            <person name="Lindquist E."/>
            <person name="Shapiro H."/>
            <person name="Lucas S.M."/>
            <person name="Grimwood J."/>
            <person name="Schmutz J."/>
            <person name="Cardol P."/>
            <person name="Cerutti H."/>
            <person name="Chanfreau G."/>
            <person name="Chen C.L."/>
            <person name="Cognat V."/>
            <person name="Croft M.T."/>
            <person name="Dent R."/>
            <person name="Dutcher S."/>
            <person name="Fernandez E."/>
            <person name="Fukuzawa H."/>
            <person name="Gonzalez-Ballester D."/>
            <person name="Gonzalez-Halphen D."/>
            <person name="Hallmann A."/>
            <person name="Hanikenne M."/>
            <person name="Hippler M."/>
            <person name="Inwood W."/>
            <person name="Jabbari K."/>
            <person name="Kalanon M."/>
            <person name="Kuras R."/>
            <person name="Lefebvre P.A."/>
            <person name="Lemaire S.D."/>
            <person name="Lobanov A.V."/>
            <person name="Lohr M."/>
            <person name="Manuell A."/>
            <person name="Meier I."/>
            <person name="Mets L."/>
            <person name="Mittag M."/>
            <person name="Mittelmeier T."/>
            <person name="Moroney J.V."/>
            <person name="Moseley J."/>
            <person name="Napoli C."/>
            <person name="Nedelcu A.M."/>
            <person name="Niyogi K."/>
            <person name="Novoselov S.V."/>
            <person name="Paulsen I.T."/>
            <person name="Pazour G."/>
            <person name="Purton S."/>
            <person name="Ral J.P."/>
            <person name="Riano-Pachon D.M."/>
            <person name="Riekhof W."/>
            <person name="Rymarquis L."/>
            <person name="Schroda M."/>
            <person name="Stern D."/>
            <person name="Umen J."/>
            <person name="Willows R."/>
            <person name="Wilson N."/>
            <person name="Zimmer S.L."/>
            <person name="Allmer J."/>
            <person name="Balk J."/>
            <person name="Bisova K."/>
            <person name="Chen C.J."/>
            <person name="Elias M."/>
            <person name="Gendler K."/>
            <person name="Hauser C."/>
            <person name="Lamb M.R."/>
            <person name="Ledford H."/>
            <person name="Long J.C."/>
            <person name="Minagawa J."/>
            <person name="Page M.D."/>
            <person name="Pan J."/>
            <person name="Pootakham W."/>
            <person name="Roje S."/>
            <person name="Rose A."/>
            <person name="Stahlberg E."/>
            <person name="Terauchi A.M."/>
            <person name="Yang P."/>
            <person name="Ball S."/>
            <person name="Bowler C."/>
            <person name="Dieckmann C.L."/>
            <person name="Gladyshev V.N."/>
            <person name="Green P."/>
            <person name="Jorgensen R."/>
            <person name="Mayfield S."/>
            <person name="Mueller-Roeber B."/>
            <person name="Rajamani S."/>
            <person name="Sayre R.T."/>
            <person name="Brokstein P."/>
            <person name="Dubchak I."/>
            <person name="Goodstein D."/>
            <person name="Hornick L."/>
            <person name="Huang Y.W."/>
            <person name="Jhaveri J."/>
            <person name="Luo Y."/>
            <person name="Martinez D."/>
            <person name="Ngau W.C."/>
            <person name="Otillar B."/>
            <person name="Poliakov A."/>
            <person name="Porter A."/>
            <person name="Szajkowski L."/>
            <person name="Werner G."/>
            <person name="Zhou K."/>
            <person name="Grigoriev I.V."/>
            <person name="Rokhsar D.S."/>
            <person name="Grossman A.R."/>
        </authorList>
    </citation>
    <scope>NUCLEOTIDE SEQUENCE [LARGE SCALE GENOMIC DNA]</scope>
    <source>
        <strain evidence="3">CC-503</strain>
    </source>
</reference>
<organism evidence="2 3">
    <name type="scientific">Chlamydomonas reinhardtii</name>
    <name type="common">Chlamydomonas smithii</name>
    <dbReference type="NCBI Taxonomy" id="3055"/>
    <lineage>
        <taxon>Eukaryota</taxon>
        <taxon>Viridiplantae</taxon>
        <taxon>Chlorophyta</taxon>
        <taxon>core chlorophytes</taxon>
        <taxon>Chlorophyceae</taxon>
        <taxon>CS clade</taxon>
        <taxon>Chlamydomonadales</taxon>
        <taxon>Chlamydomonadaceae</taxon>
        <taxon>Chlamydomonas</taxon>
    </lineage>
</organism>
<dbReference type="ExpressionAtlas" id="A0A2K3D7I4">
    <property type="expression patterns" value="differential"/>
</dbReference>
<dbReference type="EMBL" id="CM008972">
    <property type="protein sequence ID" value="PNW76493.1"/>
    <property type="molecule type" value="Genomic_DNA"/>
</dbReference>
<dbReference type="PANTHER" id="PTHR11188">
    <property type="entry name" value="ARRESTIN DOMAIN CONTAINING PROTEIN"/>
    <property type="match status" value="1"/>
</dbReference>
<feature type="region of interest" description="Disordered" evidence="1">
    <location>
        <begin position="169"/>
        <end position="189"/>
    </location>
</feature>
<keyword evidence="3" id="KW-1185">Reference proteome</keyword>
<dbReference type="GO" id="GO:0005737">
    <property type="term" value="C:cytoplasm"/>
    <property type="evidence" value="ECO:0000318"/>
    <property type="project" value="GO_Central"/>
</dbReference>
<dbReference type="AlphaFoldDB" id="A0A2K3D7I4"/>
<gene>
    <name evidence="2" type="ORF">CHLRE_11g467635v5</name>
</gene>
<protein>
    <recommendedName>
        <fullName evidence="4">Arrestin-like N-terminal domain-containing protein</fullName>
    </recommendedName>
</protein>
<accession>A0A2K3D7I4</accession>
<dbReference type="PaxDb" id="3055-EDO99309"/>
<dbReference type="InParanoid" id="A0A2K3D7I4"/>
<dbReference type="PANTHER" id="PTHR11188:SF17">
    <property type="entry name" value="FI21816P1"/>
    <property type="match status" value="1"/>
</dbReference>
<dbReference type="GeneID" id="5724318"/>
<evidence type="ECO:0000313" key="2">
    <source>
        <dbReference type="EMBL" id="PNW76493.1"/>
    </source>
</evidence>
<evidence type="ECO:0008006" key="4">
    <source>
        <dbReference type="Google" id="ProtNLM"/>
    </source>
</evidence>
<sequence>MSASLSIQLDQGLDQGAGPLVPAGGRVSGTVNLEALSQLDEKELVLVLVGLEEVSWEDATVLNGNSATQHQDKEELFQARVVLRSWVGGVPCVPGQYSVPFDVHLPEHLTPTFSFFEAGTSTSSRRRLKASVSYHLDAFLVNSTTDRPTGGGLRASALNASASLRALGRALSSRGRTSTGGGSPTGSRKAITLARLPSLAAAEAHARLDIIVQPASHSAPEAAGAAGPSTSTASPPPAAGSAVAYTGPRQPLVVEEVVPVFTLSDTCVCYMSDSGSIKLRVEVDKDLVKPGEVLEVATEADGSKTQMAFPKLTLEAGILVQLHDRHAAGETASAADFTPLLRHDLAGLYPSHLARLMEKLGANGAGGKSKAASRFSMRMPPDLGPSVRGQLVTRCLAVRLIASPDDREVLAAMRPTAVARVWLDSEPPRSVDPAGVLVHVA</sequence>
<feature type="region of interest" description="Disordered" evidence="1">
    <location>
        <begin position="219"/>
        <end position="242"/>
    </location>
</feature>
<proteinExistence type="predicted"/>
<evidence type="ECO:0000256" key="1">
    <source>
        <dbReference type="SAM" id="MobiDB-lite"/>
    </source>
</evidence>